<accession>A0AAN6PEH9</accession>
<dbReference type="SMART" id="SM00256">
    <property type="entry name" value="FBOX"/>
    <property type="match status" value="1"/>
</dbReference>
<proteinExistence type="predicted"/>
<evidence type="ECO:0000313" key="2">
    <source>
        <dbReference type="EMBL" id="KAK4038563.1"/>
    </source>
</evidence>
<protein>
    <recommendedName>
        <fullName evidence="1">F-box domain-containing protein</fullName>
    </recommendedName>
</protein>
<evidence type="ECO:0000313" key="3">
    <source>
        <dbReference type="Proteomes" id="UP001303115"/>
    </source>
</evidence>
<keyword evidence="3" id="KW-1185">Reference proteome</keyword>
<evidence type="ECO:0000259" key="1">
    <source>
        <dbReference type="PROSITE" id="PS50181"/>
    </source>
</evidence>
<dbReference type="InterPro" id="IPR036047">
    <property type="entry name" value="F-box-like_dom_sf"/>
</dbReference>
<dbReference type="SUPFAM" id="SSF81383">
    <property type="entry name" value="F-box domain"/>
    <property type="match status" value="1"/>
</dbReference>
<dbReference type="Proteomes" id="UP001303115">
    <property type="component" value="Unassembled WGS sequence"/>
</dbReference>
<gene>
    <name evidence="2" type="ORF">C8A01DRAFT_47829</name>
</gene>
<name>A0AAN6PEH9_9PEZI</name>
<dbReference type="CDD" id="cd09917">
    <property type="entry name" value="F-box_SF"/>
    <property type="match status" value="1"/>
</dbReference>
<reference evidence="3" key="1">
    <citation type="journal article" date="2023" name="Mol. Phylogenet. Evol.">
        <title>Genome-scale phylogeny and comparative genomics of the fungal order Sordariales.</title>
        <authorList>
            <person name="Hensen N."/>
            <person name="Bonometti L."/>
            <person name="Westerberg I."/>
            <person name="Brannstrom I.O."/>
            <person name="Guillou S."/>
            <person name="Cros-Aarteil S."/>
            <person name="Calhoun S."/>
            <person name="Haridas S."/>
            <person name="Kuo A."/>
            <person name="Mondo S."/>
            <person name="Pangilinan J."/>
            <person name="Riley R."/>
            <person name="LaButti K."/>
            <person name="Andreopoulos B."/>
            <person name="Lipzen A."/>
            <person name="Chen C."/>
            <person name="Yan M."/>
            <person name="Daum C."/>
            <person name="Ng V."/>
            <person name="Clum A."/>
            <person name="Steindorff A."/>
            <person name="Ohm R.A."/>
            <person name="Martin F."/>
            <person name="Silar P."/>
            <person name="Natvig D.O."/>
            <person name="Lalanne C."/>
            <person name="Gautier V."/>
            <person name="Ament-Velasquez S.L."/>
            <person name="Kruys A."/>
            <person name="Hutchinson M.I."/>
            <person name="Powell A.J."/>
            <person name="Barry K."/>
            <person name="Miller A.N."/>
            <person name="Grigoriev I.V."/>
            <person name="Debuchy R."/>
            <person name="Gladieux P."/>
            <person name="Hiltunen Thoren M."/>
            <person name="Johannesson H."/>
        </authorList>
    </citation>
    <scope>NUCLEOTIDE SEQUENCE [LARGE SCALE GENOMIC DNA]</scope>
    <source>
        <strain evidence="3">CBS 284.82</strain>
    </source>
</reference>
<sequence>MAPLLDVPVPLEILQRIVGQLDPIALISLSQTSKAWRALINPIRHDYIQRLLALELTPEYGGIVPLFDEYRQTLTPPCESSEWKSNKYACCGCMKLRAHMMFDNHAILRRPYRKPPPGSVEAGKVTITDWEPLESSTRWGRIQQRAAQADEERKQWARIAARCRDATLNPPAQAFARVPRPHDKSEDEAHSYLIGTGRQKRRCIECMRRAGNWSRKHSSDQGNEQVKVMAVKSRQLKFSYTFERHYPGLVEQLPAEKVPRHWRGLRGSTAALHLTLYAVYCPSCETWQEYGAFRERALFEHGFRHPARLKDPLLCNDCHIKAHRDPGLLAQELSSGALAMLRGYRTTMAYYLGFGWRLINRDFNGARFYGNGMLTKYKSAGSEILDGLQWVDSTKQGIVLTELDLPNLRHRFERYRDLIYNEVDSGTRSEILQGWFPLWVEDYYLIEGMYSWLGKQIAWLESDPNAVLDYMLKIDPHRIQGRKE</sequence>
<dbReference type="Pfam" id="PF00646">
    <property type="entry name" value="F-box"/>
    <property type="match status" value="1"/>
</dbReference>
<dbReference type="PROSITE" id="PS50181">
    <property type="entry name" value="FBOX"/>
    <property type="match status" value="1"/>
</dbReference>
<comment type="caution">
    <text evidence="2">The sequence shown here is derived from an EMBL/GenBank/DDBJ whole genome shotgun (WGS) entry which is preliminary data.</text>
</comment>
<organism evidence="2 3">
    <name type="scientific">Parachaetomium inaequale</name>
    <dbReference type="NCBI Taxonomy" id="2588326"/>
    <lineage>
        <taxon>Eukaryota</taxon>
        <taxon>Fungi</taxon>
        <taxon>Dikarya</taxon>
        <taxon>Ascomycota</taxon>
        <taxon>Pezizomycotina</taxon>
        <taxon>Sordariomycetes</taxon>
        <taxon>Sordariomycetidae</taxon>
        <taxon>Sordariales</taxon>
        <taxon>Chaetomiaceae</taxon>
        <taxon>Parachaetomium</taxon>
    </lineage>
</organism>
<dbReference type="EMBL" id="MU854425">
    <property type="protein sequence ID" value="KAK4038563.1"/>
    <property type="molecule type" value="Genomic_DNA"/>
</dbReference>
<dbReference type="AlphaFoldDB" id="A0AAN6PEH9"/>
<feature type="domain" description="F-box" evidence="1">
    <location>
        <begin position="3"/>
        <end position="51"/>
    </location>
</feature>
<dbReference type="InterPro" id="IPR001810">
    <property type="entry name" value="F-box_dom"/>
</dbReference>